<keyword evidence="3" id="KW-1185">Reference proteome</keyword>
<feature type="compositionally biased region" description="Basic and acidic residues" evidence="1">
    <location>
        <begin position="13"/>
        <end position="26"/>
    </location>
</feature>
<comment type="caution">
    <text evidence="2">The sequence shown here is derived from an EMBL/GenBank/DDBJ whole genome shotgun (WGS) entry which is preliminary data.</text>
</comment>
<dbReference type="Proteomes" id="UP000499080">
    <property type="component" value="Unassembled WGS sequence"/>
</dbReference>
<protein>
    <submittedName>
        <fullName evidence="2">Uncharacterized protein</fullName>
    </submittedName>
</protein>
<dbReference type="AlphaFoldDB" id="A0A4Y1ZLK1"/>
<feature type="region of interest" description="Disordered" evidence="1">
    <location>
        <begin position="63"/>
        <end position="82"/>
    </location>
</feature>
<name>A0A4Y1ZLK1_ARAVE</name>
<accession>A0A4Y1ZLK1</accession>
<feature type="region of interest" description="Disordered" evidence="1">
    <location>
        <begin position="1"/>
        <end position="30"/>
    </location>
</feature>
<sequence>MSGIKCPRGRSLPRIEKALPEHKPMKDNPILMLCGGEGAPSEGRRHVARIPLPEASLGGIRGRQWEPARIPQGGQSVGLPVS</sequence>
<evidence type="ECO:0000313" key="2">
    <source>
        <dbReference type="EMBL" id="GBL55669.1"/>
    </source>
</evidence>
<gene>
    <name evidence="2" type="ORF">AVEN_28158_1</name>
</gene>
<evidence type="ECO:0000256" key="1">
    <source>
        <dbReference type="SAM" id="MobiDB-lite"/>
    </source>
</evidence>
<organism evidence="2 3">
    <name type="scientific">Araneus ventricosus</name>
    <name type="common">Orbweaver spider</name>
    <name type="synonym">Epeira ventricosa</name>
    <dbReference type="NCBI Taxonomy" id="182803"/>
    <lineage>
        <taxon>Eukaryota</taxon>
        <taxon>Metazoa</taxon>
        <taxon>Ecdysozoa</taxon>
        <taxon>Arthropoda</taxon>
        <taxon>Chelicerata</taxon>
        <taxon>Arachnida</taxon>
        <taxon>Araneae</taxon>
        <taxon>Araneomorphae</taxon>
        <taxon>Entelegynae</taxon>
        <taxon>Araneoidea</taxon>
        <taxon>Araneidae</taxon>
        <taxon>Araneus</taxon>
    </lineage>
</organism>
<evidence type="ECO:0000313" key="3">
    <source>
        <dbReference type="Proteomes" id="UP000499080"/>
    </source>
</evidence>
<proteinExistence type="predicted"/>
<dbReference type="EMBL" id="BGPR01075491">
    <property type="protein sequence ID" value="GBL55669.1"/>
    <property type="molecule type" value="Genomic_DNA"/>
</dbReference>
<reference evidence="2 3" key="1">
    <citation type="journal article" date="2019" name="Sci. Rep.">
        <title>Orb-weaving spider Araneus ventricosus genome elucidates the spidroin gene catalogue.</title>
        <authorList>
            <person name="Kono N."/>
            <person name="Nakamura H."/>
            <person name="Ohtoshi R."/>
            <person name="Moran D.A.P."/>
            <person name="Shinohara A."/>
            <person name="Yoshida Y."/>
            <person name="Fujiwara M."/>
            <person name="Mori M."/>
            <person name="Tomita M."/>
            <person name="Arakawa K."/>
        </authorList>
    </citation>
    <scope>NUCLEOTIDE SEQUENCE [LARGE SCALE GENOMIC DNA]</scope>
</reference>